<evidence type="ECO:0000313" key="2">
    <source>
        <dbReference type="Proteomes" id="UP000315496"/>
    </source>
</evidence>
<comment type="caution">
    <text evidence="1">The sequence shown here is derived from an EMBL/GenBank/DDBJ whole genome shotgun (WGS) entry which is preliminary data.</text>
</comment>
<evidence type="ECO:0000313" key="1">
    <source>
        <dbReference type="EMBL" id="TNJ27532.1"/>
    </source>
</evidence>
<gene>
    <name evidence="1" type="ORF">GMRT_10835</name>
</gene>
<accession>A0A4Z1SNZ6</accession>
<protein>
    <submittedName>
        <fullName evidence="1">Uncharacterized protein</fullName>
    </submittedName>
</protein>
<keyword evidence="2" id="KW-1185">Reference proteome</keyword>
<reference evidence="1 2" key="1">
    <citation type="submission" date="2019-05" db="EMBL/GenBank/DDBJ databases">
        <title>The compact genome of Giardia muris reveals important steps in the evolution of intestinal protozoan parasites.</title>
        <authorList>
            <person name="Xu F."/>
            <person name="Jimenez-Gonzalez A."/>
            <person name="Einarsson E."/>
            <person name="Astvaldsson A."/>
            <person name="Peirasmaki D."/>
            <person name="Eckmann L."/>
            <person name="Andersson J.O."/>
            <person name="Svard S.G."/>
            <person name="Jerlstrom-Hultqvist J."/>
        </authorList>
    </citation>
    <scope>NUCLEOTIDE SEQUENCE [LARGE SCALE GENOMIC DNA]</scope>
    <source>
        <strain evidence="1 2">Roberts-Thomson</strain>
    </source>
</reference>
<dbReference type="VEuPathDB" id="GiardiaDB:GMRT_10835"/>
<dbReference type="Proteomes" id="UP000315496">
    <property type="component" value="Chromosome 3"/>
</dbReference>
<dbReference type="EMBL" id="VDLU01000003">
    <property type="protein sequence ID" value="TNJ27532.1"/>
    <property type="molecule type" value="Genomic_DNA"/>
</dbReference>
<dbReference type="AlphaFoldDB" id="A0A4Z1SNZ6"/>
<proteinExistence type="predicted"/>
<name>A0A4Z1SNZ6_GIAMU</name>
<sequence length="170" mass="18307">MSRYDARLYLQRVGERPTSYTQDDACVPLPPTTGTEAPKIPEGPFGPPPTFTHIPEDRRHLPQPSYGFRSIPVASEPSLSRTQCQVGYAQGSLSNLPPSLPRPMPPLVNGTVPRAISAYPSVSNYIKASTTFNSEIRAPSLPNLPTSQPTCHIGGGFGTSNAPVRINLLV</sequence>
<organism evidence="1 2">
    <name type="scientific">Giardia muris</name>
    <dbReference type="NCBI Taxonomy" id="5742"/>
    <lineage>
        <taxon>Eukaryota</taxon>
        <taxon>Metamonada</taxon>
        <taxon>Diplomonadida</taxon>
        <taxon>Hexamitidae</taxon>
        <taxon>Giardiinae</taxon>
        <taxon>Giardia</taxon>
    </lineage>
</organism>